<comment type="caution">
    <text evidence="3">The sequence shown here is derived from an EMBL/GenBank/DDBJ whole genome shotgun (WGS) entry which is preliminary data.</text>
</comment>
<evidence type="ECO:0000256" key="1">
    <source>
        <dbReference type="SAM" id="MobiDB-lite"/>
    </source>
</evidence>
<sequence length="157" mass="17832">MAQMQKLHHANMNASTAENSGGSAVDKKRPIGFLDLPAEVRNRIYYYADERAHRLPPDELHDNGYIPSIMRYAPGNPGPWPIDDCAKSSLKFLGLTEVCRKVRSEYNPIWKATAEFRIRYEDFGLFTQTSSVTKDQKQARAQSYYKSLGTAKTRQTA</sequence>
<evidence type="ECO:0000259" key="2">
    <source>
        <dbReference type="Pfam" id="PF13013"/>
    </source>
</evidence>
<dbReference type="Proteomes" id="UP001521785">
    <property type="component" value="Unassembled WGS sequence"/>
</dbReference>
<feature type="domain" description="F-box" evidence="2">
    <location>
        <begin position="14"/>
        <end position="113"/>
    </location>
</feature>
<protein>
    <recommendedName>
        <fullName evidence="2">F-box domain-containing protein</fullName>
    </recommendedName>
</protein>
<gene>
    <name evidence="3" type="ORF">SLS60_001408</name>
</gene>
<accession>A0ABR3S8Z6</accession>
<dbReference type="Pfam" id="PF13013">
    <property type="entry name" value="F-box-like_2"/>
    <property type="match status" value="1"/>
</dbReference>
<evidence type="ECO:0000313" key="3">
    <source>
        <dbReference type="EMBL" id="KAL1613176.1"/>
    </source>
</evidence>
<proteinExistence type="predicted"/>
<organism evidence="3 4">
    <name type="scientific">Paraconiothyrium brasiliense</name>
    <dbReference type="NCBI Taxonomy" id="300254"/>
    <lineage>
        <taxon>Eukaryota</taxon>
        <taxon>Fungi</taxon>
        <taxon>Dikarya</taxon>
        <taxon>Ascomycota</taxon>
        <taxon>Pezizomycotina</taxon>
        <taxon>Dothideomycetes</taxon>
        <taxon>Pleosporomycetidae</taxon>
        <taxon>Pleosporales</taxon>
        <taxon>Massarineae</taxon>
        <taxon>Didymosphaeriaceae</taxon>
        <taxon>Paraconiothyrium</taxon>
    </lineage>
</organism>
<dbReference type="PANTHER" id="PTHR42085">
    <property type="entry name" value="F-BOX DOMAIN-CONTAINING PROTEIN"/>
    <property type="match status" value="1"/>
</dbReference>
<dbReference type="EMBL" id="JAKJXO020000001">
    <property type="protein sequence ID" value="KAL1613176.1"/>
    <property type="molecule type" value="Genomic_DNA"/>
</dbReference>
<reference evidence="3 4" key="1">
    <citation type="submission" date="2024-02" db="EMBL/GenBank/DDBJ databases">
        <title>De novo assembly and annotation of 12 fungi associated with fruit tree decline syndrome in Ontario, Canada.</title>
        <authorList>
            <person name="Sulman M."/>
            <person name="Ellouze W."/>
            <person name="Ilyukhin E."/>
        </authorList>
    </citation>
    <scope>NUCLEOTIDE SEQUENCE [LARGE SCALE GENOMIC DNA]</scope>
    <source>
        <strain evidence="3 4">M42-189</strain>
    </source>
</reference>
<evidence type="ECO:0000313" key="4">
    <source>
        <dbReference type="Proteomes" id="UP001521785"/>
    </source>
</evidence>
<feature type="region of interest" description="Disordered" evidence="1">
    <location>
        <begin position="1"/>
        <end position="24"/>
    </location>
</feature>
<name>A0ABR3S8Z6_9PLEO</name>
<keyword evidence="4" id="KW-1185">Reference proteome</keyword>
<feature type="compositionally biased region" description="Polar residues" evidence="1">
    <location>
        <begin position="12"/>
        <end position="22"/>
    </location>
</feature>
<dbReference type="InterPro" id="IPR038883">
    <property type="entry name" value="AN11006-like"/>
</dbReference>
<dbReference type="PANTHER" id="PTHR42085:SF1">
    <property type="entry name" value="F-BOX DOMAIN-CONTAINING PROTEIN"/>
    <property type="match status" value="1"/>
</dbReference>
<dbReference type="InterPro" id="IPR001810">
    <property type="entry name" value="F-box_dom"/>
</dbReference>